<evidence type="ECO:0000313" key="2">
    <source>
        <dbReference type="EMBL" id="MFM1524650.1"/>
    </source>
</evidence>
<keyword evidence="3" id="KW-1185">Reference proteome</keyword>
<evidence type="ECO:0008006" key="4">
    <source>
        <dbReference type="Google" id="ProtNLM"/>
    </source>
</evidence>
<protein>
    <recommendedName>
        <fullName evidence="4">Lipoprotein</fullName>
    </recommendedName>
</protein>
<reference evidence="2 3" key="1">
    <citation type="journal article" date="2024" name="Front. Microbiol.">
        <title>Pangenomic and biochemical analyses of Helcococcus ovis reveal widespread tetracycline resistance and a novel bacterial species, Helcococcus bovis.</title>
        <authorList>
            <person name="Cunha F."/>
            <person name="Zhai Y."/>
            <person name="Casaro S."/>
            <person name="Jones K.L."/>
            <person name="Hernandez M."/>
            <person name="Bisinotto R.S."/>
            <person name="Kariyawasam S."/>
            <person name="Brown M.B."/>
            <person name="Phillips A."/>
            <person name="Jeong K.C."/>
            <person name="Galvao K.N."/>
        </authorList>
    </citation>
    <scope>NUCLEOTIDE SEQUENCE [LARGE SCALE GENOMIC DNA]</scope>
    <source>
        <strain evidence="2 3">KG197</strain>
    </source>
</reference>
<name>A0ABW9F5H4_9FIRM</name>
<dbReference type="PROSITE" id="PS51257">
    <property type="entry name" value="PROKAR_LIPOPROTEIN"/>
    <property type="match status" value="1"/>
</dbReference>
<dbReference type="Proteomes" id="UP001629536">
    <property type="component" value="Unassembled WGS sequence"/>
</dbReference>
<feature type="chain" id="PRO_5046128002" description="Lipoprotein" evidence="1">
    <location>
        <begin position="25"/>
        <end position="503"/>
    </location>
</feature>
<accession>A0ABW9F5H4</accession>
<keyword evidence="1" id="KW-0732">Signal</keyword>
<gene>
    <name evidence="2" type="ORF">ABGF40_03085</name>
</gene>
<dbReference type="RefSeq" id="WP_408105659.1">
    <property type="nucleotide sequence ID" value="NZ_JBFNFH010000005.1"/>
</dbReference>
<evidence type="ECO:0000256" key="1">
    <source>
        <dbReference type="SAM" id="SignalP"/>
    </source>
</evidence>
<comment type="caution">
    <text evidence="2">The sequence shown here is derived from an EMBL/GenBank/DDBJ whole genome shotgun (WGS) entry which is preliminary data.</text>
</comment>
<dbReference type="EMBL" id="JBFNFH010000005">
    <property type="protein sequence ID" value="MFM1524650.1"/>
    <property type="molecule type" value="Genomic_DNA"/>
</dbReference>
<feature type="signal peptide" evidence="1">
    <location>
        <begin position="1"/>
        <end position="24"/>
    </location>
</feature>
<organism evidence="2 3">
    <name type="scientific">Helcococcus bovis</name>
    <dbReference type="NCBI Taxonomy" id="3153252"/>
    <lineage>
        <taxon>Bacteria</taxon>
        <taxon>Bacillati</taxon>
        <taxon>Bacillota</taxon>
        <taxon>Tissierellia</taxon>
        <taxon>Tissierellales</taxon>
        <taxon>Peptoniphilaceae</taxon>
        <taxon>Helcococcus</taxon>
    </lineage>
</organism>
<evidence type="ECO:0000313" key="3">
    <source>
        <dbReference type="Proteomes" id="UP001629536"/>
    </source>
</evidence>
<sequence length="503" mass="58622">MKKIKILFLLIFMIILTSCSSSNIDINKNLTSIEKPDNYLDITGQWKLSEVIDISTGKNTEEFGNANILFISKKIFDFNDTYILEPNITSRYVNYLSYLGNKISKIPHKLLIENDTTTVYKLSNNISYSQEFTKISNEKIMTIDLGKIYIYKKEKNLTQQEIDDKYSEIKSITDGKEEIKNPKFGLSISFRNKKSDRNGKIDYDYYTYYIKRDDKDKKANVLKVENIVIPKSSGLWTISSIYNRNAENDSERYTLSANPTFLDDDLKKNIINYSVYKRIDYVNKDYISVTNFNYNNNSVSENYNIYNINNIVNNQPLDVNKIAGVQGKNIYLSKYKEYFSLLSEREDFKNLDFKPNTSNIGINRNSNNWKFISGIDQIIDNEKGSRLFRQFNLDITPIVNIAQNDASSFSWREIISKKPGAIDAVVSPDKTYILIQTENSIELYPIFFNYIGNNPLFTIQNTKNYELVMSQWVTDENINGLYNEYNKLRKINSYIIYPQTNNN</sequence>
<proteinExistence type="predicted"/>